<feature type="domain" description="EF-hand" evidence="4">
    <location>
        <begin position="47"/>
        <end position="82"/>
    </location>
</feature>
<comment type="caution">
    <text evidence="5">The sequence shown here is derived from an EMBL/GenBank/DDBJ whole genome shotgun (WGS) entry which is preliminary data.</text>
</comment>
<dbReference type="GO" id="GO:0046872">
    <property type="term" value="F:metal ion binding"/>
    <property type="evidence" value="ECO:0007669"/>
    <property type="project" value="UniProtKB-KW"/>
</dbReference>
<dbReference type="Gene3D" id="1.10.238.10">
    <property type="entry name" value="EF-hand"/>
    <property type="match status" value="2"/>
</dbReference>
<feature type="domain" description="EF-hand" evidence="4">
    <location>
        <begin position="91"/>
        <end position="126"/>
    </location>
</feature>
<feature type="domain" description="EF-hand" evidence="4">
    <location>
        <begin position="127"/>
        <end position="162"/>
    </location>
</feature>
<dbReference type="SUPFAM" id="SSF48452">
    <property type="entry name" value="TPR-like"/>
    <property type="match status" value="1"/>
</dbReference>
<reference evidence="5 6" key="1">
    <citation type="submission" date="2024-10" db="EMBL/GenBank/DDBJ databases">
        <title>Updated reference genomes for cyclostephanoid diatoms.</title>
        <authorList>
            <person name="Roberts W.R."/>
            <person name="Alverson A.J."/>
        </authorList>
    </citation>
    <scope>NUCLEOTIDE SEQUENCE [LARGE SCALE GENOMIC DNA]</scope>
    <source>
        <strain evidence="5 6">AJA276-08</strain>
    </source>
</reference>
<dbReference type="EMBL" id="JALLAZ020001625">
    <property type="protein sequence ID" value="KAL3770602.1"/>
    <property type="molecule type" value="Genomic_DNA"/>
</dbReference>
<dbReference type="SUPFAM" id="SSF47473">
    <property type="entry name" value="EF-hand"/>
    <property type="match status" value="1"/>
</dbReference>
<dbReference type="Proteomes" id="UP001530315">
    <property type="component" value="Unassembled WGS sequence"/>
</dbReference>
<feature type="domain" description="EF-hand" evidence="4">
    <location>
        <begin position="22"/>
        <end position="46"/>
    </location>
</feature>
<organism evidence="5 6">
    <name type="scientific">Stephanodiscus triporus</name>
    <dbReference type="NCBI Taxonomy" id="2934178"/>
    <lineage>
        <taxon>Eukaryota</taxon>
        <taxon>Sar</taxon>
        <taxon>Stramenopiles</taxon>
        <taxon>Ochrophyta</taxon>
        <taxon>Bacillariophyta</taxon>
        <taxon>Coscinodiscophyceae</taxon>
        <taxon>Thalassiosirophycidae</taxon>
        <taxon>Stephanodiscales</taxon>
        <taxon>Stephanodiscaceae</taxon>
        <taxon>Stephanodiscus</taxon>
    </lineage>
</organism>
<dbReference type="InterPro" id="IPR010323">
    <property type="entry name" value="DUF924"/>
</dbReference>
<name>A0ABD3N7R7_9STRA</name>
<evidence type="ECO:0000313" key="5">
    <source>
        <dbReference type="EMBL" id="KAL3770602.1"/>
    </source>
</evidence>
<keyword evidence="2" id="KW-0677">Repeat</keyword>
<dbReference type="InterPro" id="IPR002048">
    <property type="entry name" value="EF_hand_dom"/>
</dbReference>
<dbReference type="AlphaFoldDB" id="A0ABD3N7R7"/>
<evidence type="ECO:0000256" key="2">
    <source>
        <dbReference type="ARBA" id="ARBA00022737"/>
    </source>
</evidence>
<dbReference type="PROSITE" id="PS50222">
    <property type="entry name" value="EF_HAND_2"/>
    <property type="match status" value="4"/>
</dbReference>
<keyword evidence="6" id="KW-1185">Reference proteome</keyword>
<dbReference type="SMART" id="SM00054">
    <property type="entry name" value="EFh"/>
    <property type="match status" value="4"/>
</dbReference>
<dbReference type="InterPro" id="IPR051581">
    <property type="entry name" value="Ca-bind"/>
</dbReference>
<dbReference type="InterPro" id="IPR018247">
    <property type="entry name" value="EF_Hand_1_Ca_BS"/>
</dbReference>
<protein>
    <recommendedName>
        <fullName evidence="4">EF-hand domain-containing protein</fullName>
    </recommendedName>
</protein>
<evidence type="ECO:0000259" key="4">
    <source>
        <dbReference type="PROSITE" id="PS50222"/>
    </source>
</evidence>
<dbReference type="CDD" id="cd00051">
    <property type="entry name" value="EFh"/>
    <property type="match status" value="1"/>
</dbReference>
<evidence type="ECO:0000256" key="3">
    <source>
        <dbReference type="ARBA" id="ARBA00022837"/>
    </source>
</evidence>
<dbReference type="InterPro" id="IPR011992">
    <property type="entry name" value="EF-hand-dom_pair"/>
</dbReference>
<dbReference type="InterPro" id="IPR011990">
    <property type="entry name" value="TPR-like_helical_dom_sf"/>
</dbReference>
<keyword evidence="3" id="KW-0106">Calcium</keyword>
<dbReference type="PANTHER" id="PTHR34524">
    <property type="entry name" value="CALCYPHOSIN"/>
    <property type="match status" value="1"/>
</dbReference>
<accession>A0ABD3N7R7</accession>
<gene>
    <name evidence="5" type="ORF">ACHAW5_007743</name>
</gene>
<dbReference type="Gene3D" id="1.25.40.10">
    <property type="entry name" value="Tetratricopeptide repeat domain"/>
    <property type="match status" value="1"/>
</dbReference>
<dbReference type="PROSITE" id="PS00018">
    <property type="entry name" value="EF_HAND_1"/>
    <property type="match status" value="4"/>
</dbReference>
<dbReference type="Gene3D" id="1.20.58.320">
    <property type="entry name" value="TPR-like"/>
    <property type="match status" value="1"/>
</dbReference>
<evidence type="ECO:0000256" key="1">
    <source>
        <dbReference type="ARBA" id="ARBA00022723"/>
    </source>
</evidence>
<dbReference type="Pfam" id="PF13499">
    <property type="entry name" value="EF-hand_7"/>
    <property type="match status" value="2"/>
</dbReference>
<evidence type="ECO:0000313" key="6">
    <source>
        <dbReference type="Proteomes" id="UP001530315"/>
    </source>
</evidence>
<dbReference type="PANTHER" id="PTHR34524:SF6">
    <property type="entry name" value="CALCYPHOSINE LIKE"/>
    <property type="match status" value="1"/>
</dbReference>
<sequence>MDSIDHLEHQASQTSMLLPMLLADTDGDQKISKEEFRMTCKLIFHDITDEELLELFDELDTDKSGDVNLSELTFLFKLARGKGEGLQSGLKTLSNLHKVFDTIDRDNSGSIEMAEFITAMRLFSCKLADADLEKIFENSDSDNSGFMCYSEFVNVVSRSSECRQIVLRVMSSEDMLNSTRLSIERASSTLDPLAHKILLYWFPPTMQDCLLLWFGKDGDTDDYITAEFGAAVVDARDGKMNHWLNSELETLALLILLDQFSRNVFRHSPETFSCDEMALAVVTRSLFYEYHKKVSKLASVFFCLVLTHSENIHHQELCVQLWEDISHELSADDPCHKFDPIFTKHLHVIKRFGRFPHRNEVLGRTTTHVEEEFLNDPSYRFDLPMKSDGTGFTRSSSFVERKEGKKL</sequence>
<proteinExistence type="predicted"/>
<keyword evidence="1" id="KW-0479">Metal-binding</keyword>
<dbReference type="Pfam" id="PF06041">
    <property type="entry name" value="DUF924"/>
    <property type="match status" value="1"/>
</dbReference>